<name>A0AAE6G3H2_MYXXA</name>
<proteinExistence type="predicted"/>
<organism evidence="2 3">
    <name type="scientific">Myxococcus xanthus</name>
    <dbReference type="NCBI Taxonomy" id="34"/>
    <lineage>
        <taxon>Bacteria</taxon>
        <taxon>Pseudomonadati</taxon>
        <taxon>Myxococcota</taxon>
        <taxon>Myxococcia</taxon>
        <taxon>Myxococcales</taxon>
        <taxon>Cystobacterineae</taxon>
        <taxon>Myxococcaceae</taxon>
        <taxon>Myxococcus</taxon>
    </lineage>
</organism>
<gene>
    <name evidence="2" type="ORF">BHS09_26195</name>
</gene>
<accession>A0AAE6G3H2</accession>
<evidence type="ECO:0000313" key="2">
    <source>
        <dbReference type="EMBL" id="QDE70187.1"/>
    </source>
</evidence>
<protein>
    <recommendedName>
        <fullName evidence="4">Lipoprotein</fullName>
    </recommendedName>
</protein>
<evidence type="ECO:0000256" key="1">
    <source>
        <dbReference type="SAM" id="SignalP"/>
    </source>
</evidence>
<reference evidence="2 3" key="1">
    <citation type="journal article" date="2019" name="Science">
        <title>Social genes are selection hotspots in kin groups of a soil microbe.</title>
        <authorList>
            <person name="Wielgoss S."/>
            <person name="Wolfensberger R."/>
            <person name="Sun L."/>
            <person name="Fiegna F."/>
            <person name="Velicer G.J."/>
        </authorList>
    </citation>
    <scope>NUCLEOTIDE SEQUENCE [LARGE SCALE GENOMIC DNA]</scope>
    <source>
        <strain evidence="2 3">MC3.5.9c15</strain>
    </source>
</reference>
<keyword evidence="1" id="KW-0732">Signal</keyword>
<dbReference type="AlphaFoldDB" id="A0AAE6G3H2"/>
<dbReference type="EMBL" id="CP017174">
    <property type="protein sequence ID" value="QDE70187.1"/>
    <property type="molecule type" value="Genomic_DNA"/>
</dbReference>
<evidence type="ECO:0008006" key="4">
    <source>
        <dbReference type="Google" id="ProtNLM"/>
    </source>
</evidence>
<feature type="chain" id="PRO_5041962788" description="Lipoprotein" evidence="1">
    <location>
        <begin position="20"/>
        <end position="135"/>
    </location>
</feature>
<dbReference type="Proteomes" id="UP000320179">
    <property type="component" value="Chromosome"/>
</dbReference>
<sequence>MKSQSVVVAFASLLFVACAGPEGGGEGQDLSTVEQKSLVGEPVVATWELGGWKESINSMGDGFIAQRGSGFDCWSVGMKCFRNLVKTGTNTYSGECGVCSGSSVVWGPVSITVSGDGNWLTQYCQGSTSTWARVP</sequence>
<evidence type="ECO:0000313" key="3">
    <source>
        <dbReference type="Proteomes" id="UP000320179"/>
    </source>
</evidence>
<feature type="signal peptide" evidence="1">
    <location>
        <begin position="1"/>
        <end position="19"/>
    </location>
</feature>
<dbReference type="PROSITE" id="PS51257">
    <property type="entry name" value="PROKAR_LIPOPROTEIN"/>
    <property type="match status" value="1"/>
</dbReference>